<organism evidence="3 4">
    <name type="scientific">Lysobacter koreensis</name>
    <dbReference type="NCBI Taxonomy" id="266122"/>
    <lineage>
        <taxon>Bacteria</taxon>
        <taxon>Pseudomonadati</taxon>
        <taxon>Pseudomonadota</taxon>
        <taxon>Gammaproteobacteria</taxon>
        <taxon>Lysobacterales</taxon>
        <taxon>Lysobacteraceae</taxon>
        <taxon>Lysobacter</taxon>
    </lineage>
</organism>
<sequence length="270" mass="29098">MTALKLRFPNREPGDLLLSPGVHAIGRDGAGRPRCTDHVDEALMQLCVDRRGIWLQLREGVRGLHVNGRPVRRMAMLRAGDAIFLDGVELLLLGDEPQAAPADDLPPPANDPRLVLRGVGGQHHGRCFSLDQPRLVGRAPECDIRINEPAFAERHARLVAHADGIVLRDLGSHDGSVVNGHRVQHALLRPGDQLVFDAHHRFVVESPRGAPAVATVEAVEAAGRDDETEAVAQKSAAAALPSSVRRLPWLLLAALLLAGALSLLLLYGAR</sequence>
<evidence type="ECO:0000313" key="3">
    <source>
        <dbReference type="EMBL" id="MFD0738306.1"/>
    </source>
</evidence>
<proteinExistence type="predicted"/>
<keyword evidence="4" id="KW-1185">Reference proteome</keyword>
<dbReference type="Proteomes" id="UP001597090">
    <property type="component" value="Unassembled WGS sequence"/>
</dbReference>
<keyword evidence="1" id="KW-1133">Transmembrane helix</keyword>
<dbReference type="RefSeq" id="WP_386811237.1">
    <property type="nucleotide sequence ID" value="NZ_JBHTIH010000002.1"/>
</dbReference>
<accession>A0ABW2YN97</accession>
<evidence type="ECO:0000259" key="2">
    <source>
        <dbReference type="PROSITE" id="PS50006"/>
    </source>
</evidence>
<dbReference type="SUPFAM" id="SSF49879">
    <property type="entry name" value="SMAD/FHA domain"/>
    <property type="match status" value="1"/>
</dbReference>
<feature type="domain" description="FHA" evidence="2">
    <location>
        <begin position="134"/>
        <end position="183"/>
    </location>
</feature>
<feature type="transmembrane region" description="Helical" evidence="1">
    <location>
        <begin position="249"/>
        <end position="269"/>
    </location>
</feature>
<comment type="caution">
    <text evidence="3">The sequence shown here is derived from an EMBL/GenBank/DDBJ whole genome shotgun (WGS) entry which is preliminary data.</text>
</comment>
<keyword evidence="1" id="KW-0472">Membrane</keyword>
<dbReference type="Gene3D" id="2.60.200.20">
    <property type="match status" value="1"/>
</dbReference>
<evidence type="ECO:0000256" key="1">
    <source>
        <dbReference type="SAM" id="Phobius"/>
    </source>
</evidence>
<dbReference type="CDD" id="cd00060">
    <property type="entry name" value="FHA"/>
    <property type="match status" value="2"/>
</dbReference>
<keyword evidence="1" id="KW-0812">Transmembrane</keyword>
<gene>
    <name evidence="3" type="ORF">ACFQZQ_03250</name>
</gene>
<dbReference type="InterPro" id="IPR008984">
    <property type="entry name" value="SMAD_FHA_dom_sf"/>
</dbReference>
<evidence type="ECO:0000313" key="4">
    <source>
        <dbReference type="Proteomes" id="UP001597090"/>
    </source>
</evidence>
<protein>
    <submittedName>
        <fullName evidence="3">FHA domain-containing protein</fullName>
    </submittedName>
</protein>
<name>A0ABW2YN97_9GAMM</name>
<dbReference type="EMBL" id="JBHTIH010000002">
    <property type="protein sequence ID" value="MFD0738306.1"/>
    <property type="molecule type" value="Genomic_DNA"/>
</dbReference>
<dbReference type="PROSITE" id="PS50006">
    <property type="entry name" value="FHA_DOMAIN"/>
    <property type="match status" value="1"/>
</dbReference>
<dbReference type="Pfam" id="PF00498">
    <property type="entry name" value="FHA"/>
    <property type="match status" value="1"/>
</dbReference>
<dbReference type="SMART" id="SM00240">
    <property type="entry name" value="FHA"/>
    <property type="match status" value="1"/>
</dbReference>
<dbReference type="InterPro" id="IPR000253">
    <property type="entry name" value="FHA_dom"/>
</dbReference>
<reference evidence="4" key="1">
    <citation type="journal article" date="2019" name="Int. J. Syst. Evol. Microbiol.">
        <title>The Global Catalogue of Microorganisms (GCM) 10K type strain sequencing project: providing services to taxonomists for standard genome sequencing and annotation.</title>
        <authorList>
            <consortium name="The Broad Institute Genomics Platform"/>
            <consortium name="The Broad Institute Genome Sequencing Center for Infectious Disease"/>
            <person name="Wu L."/>
            <person name="Ma J."/>
        </authorList>
    </citation>
    <scope>NUCLEOTIDE SEQUENCE [LARGE SCALE GENOMIC DNA]</scope>
    <source>
        <strain evidence="4">CCUG 55491</strain>
    </source>
</reference>